<reference evidence="3 4" key="1">
    <citation type="submission" date="2015-09" db="EMBL/GenBank/DDBJ databases">
        <authorList>
            <person name="Jackson K.R."/>
            <person name="Lunt B.L."/>
            <person name="Fisher J.N.B."/>
            <person name="Gardner A.V."/>
            <person name="Bailey M.E."/>
            <person name="Deus L.M."/>
            <person name="Earl A.S."/>
            <person name="Gibby P.D."/>
            <person name="Hartmann K.A."/>
            <person name="Liu J.E."/>
            <person name="Manci A.M."/>
            <person name="Nielsen D.A."/>
            <person name="Solomon M.B."/>
            <person name="Breakwell D.P."/>
            <person name="Burnett S.H."/>
            <person name="Grose J.H."/>
        </authorList>
    </citation>
    <scope>NUCLEOTIDE SEQUENCE [LARGE SCALE GENOMIC DNA]</scope>
    <source>
        <strain evidence="3 4">2789STDY5608636</strain>
    </source>
</reference>
<accession>A0A0J6C250</accession>
<evidence type="ECO:0000259" key="1">
    <source>
        <dbReference type="PROSITE" id="PS50164"/>
    </source>
</evidence>
<dbReference type="Proteomes" id="UP000053096">
    <property type="component" value="Unassembled WGS sequence"/>
</dbReference>
<evidence type="ECO:0000313" key="2">
    <source>
        <dbReference type="EMBL" id="ANY17768.1"/>
    </source>
</evidence>
<dbReference type="OrthoDB" id="3193269at2"/>
<dbReference type="InterPro" id="IPR000305">
    <property type="entry name" value="GIY-YIG_endonuc"/>
</dbReference>
<dbReference type="Gene3D" id="3.40.50.300">
    <property type="entry name" value="P-loop containing nucleotide triphosphate hydrolases"/>
    <property type="match status" value="1"/>
</dbReference>
<evidence type="ECO:0000313" key="3">
    <source>
        <dbReference type="EMBL" id="CUJ03097.1"/>
    </source>
</evidence>
<feature type="domain" description="GIY-YIG" evidence="1">
    <location>
        <begin position="31"/>
        <end position="103"/>
    </location>
</feature>
<accession>A0A0M9IGN7</accession>
<reference evidence="2 5" key="2">
    <citation type="submission" date="2016-07" db="EMBL/GenBank/DDBJ databases">
        <title>Complete genome sequences of Bordetella pseudohinzii.</title>
        <authorList>
            <person name="Spilker T."/>
            <person name="Darrah R."/>
            <person name="LiPuma J.J."/>
        </authorList>
    </citation>
    <scope>NUCLEOTIDE SEQUENCE [LARGE SCALE GENOMIC DNA]</scope>
    <source>
        <strain evidence="2 5">HI4681</strain>
    </source>
</reference>
<dbReference type="RefSeq" id="WP_048026518.1">
    <property type="nucleotide sequence ID" value="NZ_CAJGUP010000181.1"/>
</dbReference>
<protein>
    <submittedName>
        <fullName evidence="3">Uncharacterized conserved protein</fullName>
    </submittedName>
</protein>
<sequence>MSQPHLVEVNRYEFSAKTLTDVETNAYAANNWPLVYILSDGKSRRAYVGETTDAVARLGTHIKHPEKKLLTTVHLVSSERFNKSATLDIESSLIKYLSADGQFSMLNGNLGLTDHNYYQRDELYSKIFRQAWEKLRKQGVAKKSIETIDNSDVFKYSPYKSLSADQQQGLIEIMRALVDPGLKHIVVQGGAGTGKSVLAIFLFKLIHSDLEELDLREFSEEEQEVRELLRRIKQLLPNPRMALVISMNSFRNTLKKAFRNVKGLRSDMVISPSDLTKRHYDIVLVDESHRLRKRVNLGQYFKGFDTACTTLGMDKNTCSEVDWVTRQSDKAVFFYDPGQSVKPSDANASDFDKIKTSPDSTIITLISQFRVRAGQHYVEFIDDLLHVRLPAGETFSSNKYEFLVFDELSDMVREIEHKNRSHGLARLVAGYSWPWRSKKTASLHDIEIGDIRLWWNRKTIDWINAKNAEGEVGCIHTTQGYDLNYTGVIFGREIRYDDKLDQIIIDSKNYHDRMGKQTIKDPNELKRYILNIYRTIMLRGIRGTFIYACDDSLRRYFKRHVASYTSRIGASPAPEKSLQS</sequence>
<evidence type="ECO:0000313" key="4">
    <source>
        <dbReference type="Proteomes" id="UP000053096"/>
    </source>
</evidence>
<dbReference type="EMBL" id="CYTV01000010">
    <property type="protein sequence ID" value="CUJ03097.1"/>
    <property type="molecule type" value="Genomic_DNA"/>
</dbReference>
<dbReference type="Proteomes" id="UP000092950">
    <property type="component" value="Chromosome"/>
</dbReference>
<evidence type="ECO:0000313" key="5">
    <source>
        <dbReference type="Proteomes" id="UP000092950"/>
    </source>
</evidence>
<dbReference type="PROSITE" id="PS50164">
    <property type="entry name" value="GIY_YIG"/>
    <property type="match status" value="1"/>
</dbReference>
<proteinExistence type="predicted"/>
<keyword evidence="5" id="KW-1185">Reference proteome</keyword>
<dbReference type="InterPro" id="IPR027417">
    <property type="entry name" value="P-loop_NTPase"/>
</dbReference>
<organism evidence="3 4">
    <name type="scientific">Bordetella pseudohinzii</name>
    <dbReference type="NCBI Taxonomy" id="1331258"/>
    <lineage>
        <taxon>Bacteria</taxon>
        <taxon>Pseudomonadati</taxon>
        <taxon>Pseudomonadota</taxon>
        <taxon>Betaproteobacteria</taxon>
        <taxon>Burkholderiales</taxon>
        <taxon>Alcaligenaceae</taxon>
        <taxon>Bordetella</taxon>
    </lineage>
</organism>
<dbReference type="KEGG" id="bpdz:BBN53_18885"/>
<dbReference type="Pfam" id="PF09848">
    <property type="entry name" value="SLFN-g3_helicase"/>
    <property type="match status" value="1"/>
</dbReference>
<gene>
    <name evidence="2" type="ORF">BBN53_18885</name>
    <name evidence="3" type="ORF">ERS370011_03417</name>
</gene>
<dbReference type="InterPro" id="IPR018647">
    <property type="entry name" value="SLFN_3-like_DNA/RNA_helicase"/>
</dbReference>
<name>A0A0J6C250_9BORD</name>
<dbReference type="SUPFAM" id="SSF52540">
    <property type="entry name" value="P-loop containing nucleoside triphosphate hydrolases"/>
    <property type="match status" value="1"/>
</dbReference>
<dbReference type="AlphaFoldDB" id="A0A0J6C250"/>
<dbReference type="CDD" id="cd10439">
    <property type="entry name" value="GIY-YIG_COG3410"/>
    <property type="match status" value="1"/>
</dbReference>
<dbReference type="EMBL" id="CP016440">
    <property type="protein sequence ID" value="ANY17768.1"/>
    <property type="molecule type" value="Genomic_DNA"/>
</dbReference>